<dbReference type="Pfam" id="PF02881">
    <property type="entry name" value="SRP54_N"/>
    <property type="match status" value="1"/>
</dbReference>
<keyword evidence="5" id="KW-0547">Nucleotide-binding</keyword>
<dbReference type="InterPro" id="IPR000897">
    <property type="entry name" value="SRP54_GTPase_dom"/>
</dbReference>
<evidence type="ECO:0000256" key="10">
    <source>
        <dbReference type="SAM" id="MobiDB-lite"/>
    </source>
</evidence>
<evidence type="ECO:0000256" key="3">
    <source>
        <dbReference type="ARBA" id="ARBA00022475"/>
    </source>
</evidence>
<evidence type="ECO:0000313" key="12">
    <source>
        <dbReference type="EMBL" id="CAB4619822.1"/>
    </source>
</evidence>
<organism evidence="12">
    <name type="scientific">freshwater metagenome</name>
    <dbReference type="NCBI Taxonomy" id="449393"/>
    <lineage>
        <taxon>unclassified sequences</taxon>
        <taxon>metagenomes</taxon>
        <taxon>ecological metagenomes</taxon>
    </lineage>
</organism>
<dbReference type="Gene3D" id="3.40.50.300">
    <property type="entry name" value="P-loop containing nucleotide triphosphate hydrolases"/>
    <property type="match status" value="1"/>
</dbReference>
<dbReference type="GO" id="GO:0005886">
    <property type="term" value="C:plasma membrane"/>
    <property type="evidence" value="ECO:0007669"/>
    <property type="project" value="UniProtKB-SubCell"/>
</dbReference>
<dbReference type="HAMAP" id="MF_00920">
    <property type="entry name" value="FtsY"/>
    <property type="match status" value="1"/>
</dbReference>
<gene>
    <name evidence="12" type="ORF">UFOPK1909_00478</name>
</gene>
<keyword evidence="9" id="KW-0675">Receptor</keyword>
<evidence type="ECO:0000259" key="11">
    <source>
        <dbReference type="PROSITE" id="PS00300"/>
    </source>
</evidence>
<dbReference type="InterPro" id="IPR036225">
    <property type="entry name" value="SRP/SRP_N"/>
</dbReference>
<dbReference type="FunFam" id="3.40.50.300:FF:000053">
    <property type="entry name" value="Signal recognition particle receptor FtsY"/>
    <property type="match status" value="1"/>
</dbReference>
<keyword evidence="3" id="KW-1003">Cell membrane</keyword>
<dbReference type="GO" id="GO:0005737">
    <property type="term" value="C:cytoplasm"/>
    <property type="evidence" value="ECO:0007669"/>
    <property type="project" value="UniProtKB-ARBA"/>
</dbReference>
<dbReference type="AlphaFoldDB" id="A0A6J6I0E5"/>
<sequence length="372" mass="40038">MAFLFWKKKRSAEVETPTPSVEVLAETPIEIPVEPQVKIAVVKSRPVTPKVESQAEPEEPEQKAELEPEAQPEELEPVELPKRSARKGIRALFSRIKFDIENLEDLEDILIQADFGVDAASAIVAAVKDQAKKSGARTESDLKAILTQVLADELENPAKQLNLSDGHTPYVLLVVGVNGVGKTTTIGKLSKWLVQGGFKVLIGAADTFRAAAVDQVATWAERAGAELVRPKQEGQDPASVAFEATEQAISTESDVLIIDTAGRLQNKSDLMNELDKIRRVIEKQAKIAEVLLVIDATTGQNGLTQAKAFAEVAKVTGIVLTKLDGTAKGGIVFSIQRELGIPVKLVGVGEGIDDFAFFDAQEFAKGLVGQEG</sequence>
<comment type="subcellular location">
    <subcellularLocation>
        <location evidence="1">Cell membrane</location>
        <topology evidence="1">Peripheral membrane protein</topology>
        <orientation evidence="1">Cytoplasmic side</orientation>
    </subcellularLocation>
</comment>
<dbReference type="PROSITE" id="PS00300">
    <property type="entry name" value="SRP54"/>
    <property type="match status" value="1"/>
</dbReference>
<dbReference type="SMART" id="SM00962">
    <property type="entry name" value="SRP54"/>
    <property type="match status" value="1"/>
</dbReference>
<dbReference type="NCBIfam" id="TIGR00064">
    <property type="entry name" value="ftsY"/>
    <property type="match status" value="1"/>
</dbReference>
<dbReference type="InterPro" id="IPR004390">
    <property type="entry name" value="SR_rcpt_FtsY"/>
</dbReference>
<dbReference type="GO" id="GO:0006614">
    <property type="term" value="P:SRP-dependent cotranslational protein targeting to membrane"/>
    <property type="evidence" value="ECO:0007669"/>
    <property type="project" value="InterPro"/>
</dbReference>
<reference evidence="12" key="1">
    <citation type="submission" date="2020-05" db="EMBL/GenBank/DDBJ databases">
        <authorList>
            <person name="Chiriac C."/>
            <person name="Salcher M."/>
            <person name="Ghai R."/>
            <person name="Kavagutti S V."/>
        </authorList>
    </citation>
    <scope>NUCLEOTIDE SEQUENCE</scope>
</reference>
<dbReference type="PANTHER" id="PTHR43134">
    <property type="entry name" value="SIGNAL RECOGNITION PARTICLE RECEPTOR SUBUNIT ALPHA"/>
    <property type="match status" value="1"/>
</dbReference>
<feature type="compositionally biased region" description="Acidic residues" evidence="10">
    <location>
        <begin position="67"/>
        <end position="77"/>
    </location>
</feature>
<dbReference type="SUPFAM" id="SSF52540">
    <property type="entry name" value="P-loop containing nucleoside triphosphate hydrolases"/>
    <property type="match status" value="1"/>
</dbReference>
<keyword evidence="6" id="KW-0378">Hydrolase</keyword>
<dbReference type="GO" id="GO:0005047">
    <property type="term" value="F:signal recognition particle binding"/>
    <property type="evidence" value="ECO:0007669"/>
    <property type="project" value="TreeGrafter"/>
</dbReference>
<name>A0A6J6I0E5_9ZZZZ</name>
<evidence type="ECO:0000256" key="1">
    <source>
        <dbReference type="ARBA" id="ARBA00004413"/>
    </source>
</evidence>
<protein>
    <submittedName>
        <fullName evidence="12">Unannotated protein</fullName>
    </submittedName>
</protein>
<dbReference type="SUPFAM" id="SSF47364">
    <property type="entry name" value="Domain of the SRP/SRP receptor G-proteins"/>
    <property type="match status" value="1"/>
</dbReference>
<dbReference type="InterPro" id="IPR042101">
    <property type="entry name" value="SRP54_N_sf"/>
</dbReference>
<feature type="region of interest" description="Disordered" evidence="10">
    <location>
        <begin position="46"/>
        <end position="80"/>
    </location>
</feature>
<dbReference type="InterPro" id="IPR013822">
    <property type="entry name" value="Signal_recog_particl_SRP54_hlx"/>
</dbReference>
<evidence type="ECO:0000256" key="9">
    <source>
        <dbReference type="ARBA" id="ARBA00023170"/>
    </source>
</evidence>
<keyword evidence="8" id="KW-0472">Membrane</keyword>
<evidence type="ECO:0000256" key="6">
    <source>
        <dbReference type="ARBA" id="ARBA00022801"/>
    </source>
</evidence>
<evidence type="ECO:0000256" key="4">
    <source>
        <dbReference type="ARBA" id="ARBA00022490"/>
    </source>
</evidence>
<dbReference type="Pfam" id="PF00448">
    <property type="entry name" value="SRP54"/>
    <property type="match status" value="1"/>
</dbReference>
<dbReference type="SMART" id="SM00963">
    <property type="entry name" value="SRP54_N"/>
    <property type="match status" value="1"/>
</dbReference>
<dbReference type="InterPro" id="IPR003593">
    <property type="entry name" value="AAA+_ATPase"/>
</dbReference>
<keyword evidence="7" id="KW-0342">GTP-binding</keyword>
<dbReference type="Gene3D" id="1.20.120.140">
    <property type="entry name" value="Signal recognition particle SRP54, nucleotide-binding domain"/>
    <property type="match status" value="1"/>
</dbReference>
<evidence type="ECO:0000256" key="5">
    <source>
        <dbReference type="ARBA" id="ARBA00022741"/>
    </source>
</evidence>
<evidence type="ECO:0000256" key="7">
    <source>
        <dbReference type="ARBA" id="ARBA00023134"/>
    </source>
</evidence>
<evidence type="ECO:0000256" key="8">
    <source>
        <dbReference type="ARBA" id="ARBA00023136"/>
    </source>
</evidence>
<dbReference type="SMART" id="SM00382">
    <property type="entry name" value="AAA"/>
    <property type="match status" value="1"/>
</dbReference>
<dbReference type="GO" id="GO:0005525">
    <property type="term" value="F:GTP binding"/>
    <property type="evidence" value="ECO:0007669"/>
    <property type="project" value="UniProtKB-KW"/>
</dbReference>
<dbReference type="EMBL" id="CAEZVD010000033">
    <property type="protein sequence ID" value="CAB4619822.1"/>
    <property type="molecule type" value="Genomic_DNA"/>
</dbReference>
<comment type="similarity">
    <text evidence="2">Belongs to the GTP-binding SRP family.</text>
</comment>
<keyword evidence="4" id="KW-0963">Cytoplasm</keyword>
<dbReference type="PANTHER" id="PTHR43134:SF1">
    <property type="entry name" value="SIGNAL RECOGNITION PARTICLE RECEPTOR SUBUNIT ALPHA"/>
    <property type="match status" value="1"/>
</dbReference>
<dbReference type="InterPro" id="IPR027417">
    <property type="entry name" value="P-loop_NTPase"/>
</dbReference>
<feature type="domain" description="SRP54-type proteins GTP-binding" evidence="11">
    <location>
        <begin position="342"/>
        <end position="355"/>
    </location>
</feature>
<dbReference type="GO" id="GO:0003924">
    <property type="term" value="F:GTPase activity"/>
    <property type="evidence" value="ECO:0007669"/>
    <property type="project" value="TreeGrafter"/>
</dbReference>
<evidence type="ECO:0000256" key="2">
    <source>
        <dbReference type="ARBA" id="ARBA00008531"/>
    </source>
</evidence>
<accession>A0A6J6I0E5</accession>
<proteinExistence type="inferred from homology"/>